<proteinExistence type="predicted"/>
<reference evidence="1" key="1">
    <citation type="submission" date="2021-02" db="EMBL/GenBank/DDBJ databases">
        <authorList>
            <person name="Nowell W R."/>
        </authorList>
    </citation>
    <scope>NUCLEOTIDE SEQUENCE</scope>
</reference>
<organism evidence="1 2">
    <name type="scientific">Rotaria socialis</name>
    <dbReference type="NCBI Taxonomy" id="392032"/>
    <lineage>
        <taxon>Eukaryota</taxon>
        <taxon>Metazoa</taxon>
        <taxon>Spiralia</taxon>
        <taxon>Gnathifera</taxon>
        <taxon>Rotifera</taxon>
        <taxon>Eurotatoria</taxon>
        <taxon>Bdelloidea</taxon>
        <taxon>Philodinida</taxon>
        <taxon>Philodinidae</taxon>
        <taxon>Rotaria</taxon>
    </lineage>
</organism>
<dbReference type="SUPFAM" id="SSF53098">
    <property type="entry name" value="Ribonuclease H-like"/>
    <property type="match status" value="1"/>
</dbReference>
<gene>
    <name evidence="1" type="ORF">TOA249_LOCUS16262</name>
</gene>
<dbReference type="AlphaFoldDB" id="A0A821HN59"/>
<dbReference type="PANTHER" id="PTHR45749:SF21">
    <property type="entry name" value="DUF4371 DOMAIN-CONTAINING PROTEIN"/>
    <property type="match status" value="1"/>
</dbReference>
<protein>
    <recommendedName>
        <fullName evidence="3">TTF-type domain-containing protein</fullName>
    </recommendedName>
</protein>
<accession>A0A821HN59</accession>
<evidence type="ECO:0000313" key="1">
    <source>
        <dbReference type="EMBL" id="CAF4687834.1"/>
    </source>
</evidence>
<dbReference type="PANTHER" id="PTHR45749">
    <property type="match status" value="1"/>
</dbReference>
<dbReference type="EMBL" id="CAJOBS010001099">
    <property type="protein sequence ID" value="CAF4687834.1"/>
    <property type="molecule type" value="Genomic_DNA"/>
</dbReference>
<comment type="caution">
    <text evidence="1">The sequence shown here is derived from an EMBL/GenBank/DDBJ whole genome shotgun (WGS) entry which is preliminary data.</text>
</comment>
<evidence type="ECO:0008006" key="3">
    <source>
        <dbReference type="Google" id="ProtNLM"/>
    </source>
</evidence>
<dbReference type="InterPro" id="IPR012337">
    <property type="entry name" value="RNaseH-like_sf"/>
</dbReference>
<name>A0A821HN59_9BILA</name>
<evidence type="ECO:0000313" key="2">
    <source>
        <dbReference type="Proteomes" id="UP000663838"/>
    </source>
</evidence>
<dbReference type="Proteomes" id="UP000663838">
    <property type="component" value="Unassembled WGS sequence"/>
</dbReference>
<sequence>MQKSLTIILQKKKKINDNTNNIGNDNTPYIHVLSNAEPSCNIQANMEENCSLSTTTIITANDNKKRTYQKWYSKSYKWLVHEPNKGGFCCICRDYWKSAVPFYSEMNTRTRGVFTTQSFTNWKNAPGQTEGSVAQQLFNVSELERQENRQRFGDSLDGAYFLFKNELPHTILFAPLLEILSKIDRGKKLSTFFDKCQKNATYDSTATVTELLESTSELIAKQILSKIRESRTISIMADEGTYINHYQHFSICIRYCFTSYYFLDEPTESFISLLKVKVKDKDAQTIFDTIVKELESKNIDMTKISFTGFDDASLFSGEFSGVSAKFHIIEVQESLLTLKSLFNFINRSSIGLARFNDVQTLMKHPQLKLIQPGDTRWLSYSRSINAAIRCYEPLMITTGTYS</sequence>